<reference evidence="4 5" key="1">
    <citation type="submission" date="2016-10" db="EMBL/GenBank/DDBJ databases">
        <authorList>
            <person name="de Groot N.N."/>
        </authorList>
    </citation>
    <scope>NUCLEOTIDE SEQUENCE [LARGE SCALE GENOMIC DNA]</scope>
    <source>
        <strain evidence="4 5">CGMCC 1.5058</strain>
    </source>
</reference>
<sequence length="458" mass="51578">MDASPSFRKNKYAFAMGTFGRDMVYSLVSMYLIVFITEVVGVSNRELLTINTIIIFIRVFDAFNDPIMGVIVDNTRSRYGKYKPWIFFGVLLAGILTVLLFLDTSFSGNSFVFYVTFIYLLWGMAWTMNDISYWSMMPSLSYDQKKREEIGALARIFANLGLFFVVASVIPLTNTLGEAAGSLKRGYFVFAVILVVVMILFQMITVFFVKEPPVLGGHDFKKTTLKGMIRALTQNDQLMVTAIAMALFMIGYMTTTSFGVYYFKYVYLDEAMYSIFALVLGVSQITALLLFPRFSRKYDRKTLYGAAILLILLGYVLFFFSPANMIFIGISGIMLFVGQAFIQLLMLVFLADTIEYGHWKLGKRNESVSFAIQPFINKMGAAVAQGIVGYTLVISGINGLTEGETLSAQGLLIMKSAMMLLPLLLIVISFVLYKKKYIIDEETYGKILEELVEREGTN</sequence>
<feature type="transmembrane region" description="Helical" evidence="3">
    <location>
        <begin position="12"/>
        <end position="36"/>
    </location>
</feature>
<feature type="transmembrane region" description="Helical" evidence="3">
    <location>
        <begin position="150"/>
        <end position="172"/>
    </location>
</feature>
<accession>A0A1G8HIJ2</accession>
<dbReference type="GO" id="GO:0005886">
    <property type="term" value="C:plasma membrane"/>
    <property type="evidence" value="ECO:0007669"/>
    <property type="project" value="TreeGrafter"/>
</dbReference>
<keyword evidence="3" id="KW-0812">Transmembrane</keyword>
<dbReference type="AlphaFoldDB" id="A0A1G8HIJ2"/>
<dbReference type="GO" id="GO:0015293">
    <property type="term" value="F:symporter activity"/>
    <property type="evidence" value="ECO:0007669"/>
    <property type="project" value="UniProtKB-KW"/>
</dbReference>
<feature type="transmembrane region" description="Helical" evidence="3">
    <location>
        <begin position="303"/>
        <end position="320"/>
    </location>
</feature>
<dbReference type="InterPro" id="IPR039672">
    <property type="entry name" value="MFS_2"/>
</dbReference>
<dbReference type="Pfam" id="PF13347">
    <property type="entry name" value="MFS_2"/>
    <property type="match status" value="1"/>
</dbReference>
<dbReference type="RefSeq" id="WP_031573874.1">
    <property type="nucleotide sequence ID" value="NZ_FNDZ01000001.1"/>
</dbReference>
<protein>
    <submittedName>
        <fullName evidence="4">Melibiose permease/lactose/raffinose/galactose permease</fullName>
    </submittedName>
</protein>
<dbReference type="PANTHER" id="PTHR11328">
    <property type="entry name" value="MAJOR FACILITATOR SUPERFAMILY DOMAIN-CONTAINING PROTEIN"/>
    <property type="match status" value="1"/>
</dbReference>
<dbReference type="EMBL" id="FNDZ01000001">
    <property type="protein sequence ID" value="SDI06321.1"/>
    <property type="molecule type" value="Genomic_DNA"/>
</dbReference>
<proteinExistence type="predicted"/>
<keyword evidence="1" id="KW-0813">Transport</keyword>
<dbReference type="Proteomes" id="UP000183255">
    <property type="component" value="Unassembled WGS sequence"/>
</dbReference>
<dbReference type="NCBIfam" id="TIGR00792">
    <property type="entry name" value="gph"/>
    <property type="match status" value="1"/>
</dbReference>
<evidence type="ECO:0000256" key="2">
    <source>
        <dbReference type="ARBA" id="ARBA00022847"/>
    </source>
</evidence>
<name>A0A1G8HIJ2_9CLOT</name>
<feature type="transmembrane region" description="Helical" evidence="3">
    <location>
        <begin position="271"/>
        <end position="291"/>
    </location>
</feature>
<dbReference type="Gene3D" id="1.20.1250.20">
    <property type="entry name" value="MFS general substrate transporter like domains"/>
    <property type="match status" value="2"/>
</dbReference>
<keyword evidence="3" id="KW-1133">Transmembrane helix</keyword>
<dbReference type="CDD" id="cd17332">
    <property type="entry name" value="MFS_MelB_like"/>
    <property type="match status" value="1"/>
</dbReference>
<dbReference type="InterPro" id="IPR001927">
    <property type="entry name" value="Na/Gal_symport"/>
</dbReference>
<feature type="transmembrane region" description="Helical" evidence="3">
    <location>
        <begin position="84"/>
        <end position="102"/>
    </location>
</feature>
<dbReference type="GO" id="GO:0008643">
    <property type="term" value="P:carbohydrate transport"/>
    <property type="evidence" value="ECO:0007669"/>
    <property type="project" value="InterPro"/>
</dbReference>
<feature type="transmembrane region" description="Helical" evidence="3">
    <location>
        <begin position="238"/>
        <end position="265"/>
    </location>
</feature>
<feature type="transmembrane region" description="Helical" evidence="3">
    <location>
        <begin position="108"/>
        <end position="129"/>
    </location>
</feature>
<dbReference type="SUPFAM" id="SSF103473">
    <property type="entry name" value="MFS general substrate transporter"/>
    <property type="match status" value="1"/>
</dbReference>
<feature type="transmembrane region" description="Helical" evidence="3">
    <location>
        <begin position="375"/>
        <end position="400"/>
    </location>
</feature>
<evidence type="ECO:0000313" key="4">
    <source>
        <dbReference type="EMBL" id="SDI06321.1"/>
    </source>
</evidence>
<evidence type="ECO:0000313" key="5">
    <source>
        <dbReference type="Proteomes" id="UP000183255"/>
    </source>
</evidence>
<feature type="transmembrane region" description="Helical" evidence="3">
    <location>
        <begin position="187"/>
        <end position="209"/>
    </location>
</feature>
<evidence type="ECO:0000256" key="1">
    <source>
        <dbReference type="ARBA" id="ARBA00022448"/>
    </source>
</evidence>
<organism evidence="4 5">
    <name type="scientific">Proteiniclasticum ruminis</name>
    <dbReference type="NCBI Taxonomy" id="398199"/>
    <lineage>
        <taxon>Bacteria</taxon>
        <taxon>Bacillati</taxon>
        <taxon>Bacillota</taxon>
        <taxon>Clostridia</taxon>
        <taxon>Eubacteriales</taxon>
        <taxon>Clostridiaceae</taxon>
        <taxon>Proteiniclasticum</taxon>
    </lineage>
</organism>
<feature type="transmembrane region" description="Helical" evidence="3">
    <location>
        <begin position="412"/>
        <end position="433"/>
    </location>
</feature>
<keyword evidence="2" id="KW-0769">Symport</keyword>
<dbReference type="GO" id="GO:0006814">
    <property type="term" value="P:sodium ion transport"/>
    <property type="evidence" value="ECO:0007669"/>
    <property type="project" value="InterPro"/>
</dbReference>
<dbReference type="InterPro" id="IPR036259">
    <property type="entry name" value="MFS_trans_sf"/>
</dbReference>
<gene>
    <name evidence="4" type="ORF">SAMN05421804_101591</name>
</gene>
<evidence type="ECO:0000256" key="3">
    <source>
        <dbReference type="SAM" id="Phobius"/>
    </source>
</evidence>
<feature type="transmembrane region" description="Helical" evidence="3">
    <location>
        <begin position="326"/>
        <end position="354"/>
    </location>
</feature>
<dbReference type="PANTHER" id="PTHR11328:SF36">
    <property type="entry name" value="MELIBIOSE PERMEASE"/>
    <property type="match status" value="1"/>
</dbReference>
<feature type="transmembrane region" description="Helical" evidence="3">
    <location>
        <begin position="48"/>
        <end position="72"/>
    </location>
</feature>
<keyword evidence="3" id="KW-0472">Membrane</keyword>